<organism evidence="3 4">
    <name type="scientific">Kinneretia aquatilis</name>
    <dbReference type="NCBI Taxonomy" id="2070761"/>
    <lineage>
        <taxon>Bacteria</taxon>
        <taxon>Pseudomonadati</taxon>
        <taxon>Pseudomonadota</taxon>
        <taxon>Betaproteobacteria</taxon>
        <taxon>Burkholderiales</taxon>
        <taxon>Sphaerotilaceae</taxon>
        <taxon>Roseateles</taxon>
    </lineage>
</organism>
<dbReference type="InterPro" id="IPR004045">
    <property type="entry name" value="Glutathione_S-Trfase_N"/>
</dbReference>
<dbReference type="CDD" id="cd03046">
    <property type="entry name" value="GST_N_GTT1_like"/>
    <property type="match status" value="1"/>
</dbReference>
<evidence type="ECO:0000313" key="4">
    <source>
        <dbReference type="Proteomes" id="UP000235916"/>
    </source>
</evidence>
<sequence>MSIVLYGCPMSSATPVACALAELGLPHERVLIDIRSGAQRHPDYLALNPNGKVPTLTVDGTPMFEALAIQLWLGETYGVERGLWPAAGSAERLQALSWCTWAYVSYGSVLNRLHRASFGDPALISPVHAEAARTELDGLLALLDQRLALRPWMLGASYSLADLLVGSVIGYSLHLGAPVSAHPHVQSWLGRVQARPAMQVDAG</sequence>
<dbReference type="Pfam" id="PF00043">
    <property type="entry name" value="GST_C"/>
    <property type="match status" value="1"/>
</dbReference>
<dbReference type="AlphaFoldDB" id="A0A2N8KW12"/>
<dbReference type="SFLD" id="SFLDG00358">
    <property type="entry name" value="Main_(cytGST)"/>
    <property type="match status" value="1"/>
</dbReference>
<evidence type="ECO:0000259" key="1">
    <source>
        <dbReference type="PROSITE" id="PS50404"/>
    </source>
</evidence>
<dbReference type="Proteomes" id="UP000235916">
    <property type="component" value="Unassembled WGS sequence"/>
</dbReference>
<dbReference type="OrthoDB" id="3828095at2"/>
<dbReference type="SUPFAM" id="SSF52833">
    <property type="entry name" value="Thioredoxin-like"/>
    <property type="match status" value="1"/>
</dbReference>
<dbReference type="PROSITE" id="PS50404">
    <property type="entry name" value="GST_NTER"/>
    <property type="match status" value="1"/>
</dbReference>
<dbReference type="Pfam" id="PF13409">
    <property type="entry name" value="GST_N_2"/>
    <property type="match status" value="1"/>
</dbReference>
<gene>
    <name evidence="3" type="ORF">C1O66_08910</name>
</gene>
<dbReference type="GO" id="GO:0016740">
    <property type="term" value="F:transferase activity"/>
    <property type="evidence" value="ECO:0007669"/>
    <property type="project" value="UniProtKB-KW"/>
</dbReference>
<dbReference type="PROSITE" id="PS50405">
    <property type="entry name" value="GST_CTER"/>
    <property type="match status" value="1"/>
</dbReference>
<dbReference type="InterPro" id="IPR036282">
    <property type="entry name" value="Glutathione-S-Trfase_C_sf"/>
</dbReference>
<dbReference type="RefSeq" id="WP_102767549.1">
    <property type="nucleotide sequence ID" value="NZ_POSP01000003.1"/>
</dbReference>
<dbReference type="SFLD" id="SFLDS00019">
    <property type="entry name" value="Glutathione_Transferase_(cytos"/>
    <property type="match status" value="1"/>
</dbReference>
<evidence type="ECO:0000313" key="3">
    <source>
        <dbReference type="EMBL" id="PND37630.1"/>
    </source>
</evidence>
<dbReference type="SFLD" id="SFLDG01150">
    <property type="entry name" value="Main.1:_Beta-like"/>
    <property type="match status" value="1"/>
</dbReference>
<keyword evidence="3" id="KW-0808">Transferase</keyword>
<dbReference type="SUPFAM" id="SSF47616">
    <property type="entry name" value="GST C-terminal domain-like"/>
    <property type="match status" value="1"/>
</dbReference>
<dbReference type="PANTHER" id="PTHR44051:SF8">
    <property type="entry name" value="GLUTATHIONE S-TRANSFERASE GSTA"/>
    <property type="match status" value="1"/>
</dbReference>
<dbReference type="InterPro" id="IPR040079">
    <property type="entry name" value="Glutathione_S-Trfase"/>
</dbReference>
<dbReference type="Gene3D" id="1.20.1050.10">
    <property type="match status" value="1"/>
</dbReference>
<name>A0A2N8KW12_9BURK</name>
<dbReference type="InterPro" id="IPR036249">
    <property type="entry name" value="Thioredoxin-like_sf"/>
</dbReference>
<reference evidence="3 4" key="1">
    <citation type="submission" date="2018-01" db="EMBL/GenBank/DDBJ databases">
        <title>Draft genome sequence of Paucibacter aquatile CR182 isolated from freshwater of the Nakdong River.</title>
        <authorList>
            <person name="Choi A."/>
            <person name="Chung E.J."/>
        </authorList>
    </citation>
    <scope>NUCLEOTIDE SEQUENCE [LARGE SCALE GENOMIC DNA]</scope>
    <source>
        <strain evidence="3 4">CR182</strain>
    </source>
</reference>
<evidence type="ECO:0000259" key="2">
    <source>
        <dbReference type="PROSITE" id="PS50405"/>
    </source>
</evidence>
<dbReference type="EMBL" id="POSP01000003">
    <property type="protein sequence ID" value="PND37630.1"/>
    <property type="molecule type" value="Genomic_DNA"/>
</dbReference>
<keyword evidence="4" id="KW-1185">Reference proteome</keyword>
<dbReference type="Gene3D" id="3.40.30.10">
    <property type="entry name" value="Glutaredoxin"/>
    <property type="match status" value="1"/>
</dbReference>
<proteinExistence type="predicted"/>
<dbReference type="InterPro" id="IPR010987">
    <property type="entry name" value="Glutathione-S-Trfase_C-like"/>
</dbReference>
<accession>A0A2N8KW12</accession>
<dbReference type="PANTHER" id="PTHR44051">
    <property type="entry name" value="GLUTATHIONE S-TRANSFERASE-RELATED"/>
    <property type="match status" value="1"/>
</dbReference>
<protein>
    <submittedName>
        <fullName evidence="3">Glutathione S-transferase</fullName>
    </submittedName>
</protein>
<comment type="caution">
    <text evidence="3">The sequence shown here is derived from an EMBL/GenBank/DDBJ whole genome shotgun (WGS) entry which is preliminary data.</text>
</comment>
<feature type="domain" description="GST N-terminal" evidence="1">
    <location>
        <begin position="1"/>
        <end position="81"/>
    </location>
</feature>
<dbReference type="InterPro" id="IPR004046">
    <property type="entry name" value="GST_C"/>
</dbReference>
<feature type="domain" description="GST C-terminal" evidence="2">
    <location>
        <begin position="88"/>
        <end position="203"/>
    </location>
</feature>